<name>A0A2S7U1E3_9BACT</name>
<keyword evidence="2" id="KW-1185">Reference proteome</keyword>
<evidence type="ECO:0000313" key="1">
    <source>
        <dbReference type="EMBL" id="PQJ28825.1"/>
    </source>
</evidence>
<dbReference type="EMBL" id="MQWA01000001">
    <property type="protein sequence ID" value="PQJ28825.1"/>
    <property type="molecule type" value="Genomic_DNA"/>
</dbReference>
<sequence length="59" mass="6915">MPFRPSPFYIHHRFAYVWNCTIGLAQKKAEPFSKIIDNPEIVVDHIVGLYLEKELELIS</sequence>
<protein>
    <submittedName>
        <fullName evidence="1">Uncharacterized protein</fullName>
    </submittedName>
</protein>
<dbReference type="Proteomes" id="UP000239907">
    <property type="component" value="Unassembled WGS sequence"/>
</dbReference>
<gene>
    <name evidence="1" type="ORF">BSZ32_10200</name>
</gene>
<accession>A0A2S7U1E3</accession>
<comment type="caution">
    <text evidence="1">The sequence shown here is derived from an EMBL/GenBank/DDBJ whole genome shotgun (WGS) entry which is preliminary data.</text>
</comment>
<organism evidence="1 2">
    <name type="scientific">Rubritalea profundi</name>
    <dbReference type="NCBI Taxonomy" id="1658618"/>
    <lineage>
        <taxon>Bacteria</taxon>
        <taxon>Pseudomonadati</taxon>
        <taxon>Verrucomicrobiota</taxon>
        <taxon>Verrucomicrobiia</taxon>
        <taxon>Verrucomicrobiales</taxon>
        <taxon>Rubritaleaceae</taxon>
        <taxon>Rubritalea</taxon>
    </lineage>
</organism>
<dbReference type="AlphaFoldDB" id="A0A2S7U1E3"/>
<evidence type="ECO:0000313" key="2">
    <source>
        <dbReference type="Proteomes" id="UP000239907"/>
    </source>
</evidence>
<reference evidence="1 2" key="1">
    <citation type="submission" date="2016-12" db="EMBL/GenBank/DDBJ databases">
        <title>Study of bacterial adaptation to deep sea.</title>
        <authorList>
            <person name="Song J."/>
            <person name="Yoshizawa S."/>
            <person name="Kogure K."/>
        </authorList>
    </citation>
    <scope>NUCLEOTIDE SEQUENCE [LARGE SCALE GENOMIC DNA]</scope>
    <source>
        <strain evidence="1 2">SAORIC-165</strain>
    </source>
</reference>
<proteinExistence type="predicted"/>